<dbReference type="Proteomes" id="UP000232122">
    <property type="component" value="Unassembled WGS sequence"/>
</dbReference>
<sequence>MSAEIDELNRIFNKRDWKLPASSEGVVFKDILKLKEMLHKEAQIWSELKIGRLLEISNYFNSQYT</sequence>
<keyword evidence="2" id="KW-1185">Reference proteome</keyword>
<proteinExistence type="predicted"/>
<evidence type="ECO:0000313" key="1">
    <source>
        <dbReference type="EMBL" id="MDV6237640.1"/>
    </source>
</evidence>
<dbReference type="RefSeq" id="WP_317573879.1">
    <property type="nucleotide sequence ID" value="NZ_NPEF02000028.1"/>
</dbReference>
<gene>
    <name evidence="1" type="ORF">CH379_018560</name>
</gene>
<name>A0AAE4QRF7_9LEPT</name>
<organism evidence="1 2">
    <name type="scientific">Leptospira ellisii</name>
    <dbReference type="NCBI Taxonomy" id="2023197"/>
    <lineage>
        <taxon>Bacteria</taxon>
        <taxon>Pseudomonadati</taxon>
        <taxon>Spirochaetota</taxon>
        <taxon>Spirochaetia</taxon>
        <taxon>Leptospirales</taxon>
        <taxon>Leptospiraceae</taxon>
        <taxon>Leptospira</taxon>
    </lineage>
</organism>
<protein>
    <submittedName>
        <fullName evidence="1">Uncharacterized protein</fullName>
    </submittedName>
</protein>
<evidence type="ECO:0000313" key="2">
    <source>
        <dbReference type="Proteomes" id="UP000232122"/>
    </source>
</evidence>
<dbReference type="EMBL" id="NPEF02000028">
    <property type="protein sequence ID" value="MDV6237640.1"/>
    <property type="molecule type" value="Genomic_DNA"/>
</dbReference>
<dbReference type="AlphaFoldDB" id="A0AAE4QRF7"/>
<reference evidence="1 2" key="1">
    <citation type="journal article" date="2018" name="Microb. Genom.">
        <title>Deciphering the unexplored Leptospira diversity from soils uncovers genomic evolution to virulence.</title>
        <authorList>
            <person name="Thibeaux R."/>
            <person name="Iraola G."/>
            <person name="Ferres I."/>
            <person name="Bierque E."/>
            <person name="Girault D."/>
            <person name="Soupe-Gilbert M.E."/>
            <person name="Picardeau M."/>
            <person name="Goarant C."/>
        </authorList>
    </citation>
    <scope>NUCLEOTIDE SEQUENCE [LARGE SCALE GENOMIC DNA]</scope>
    <source>
        <strain evidence="1 2">ATI7-C-A5</strain>
    </source>
</reference>
<comment type="caution">
    <text evidence="1">The sequence shown here is derived from an EMBL/GenBank/DDBJ whole genome shotgun (WGS) entry which is preliminary data.</text>
</comment>
<feature type="non-terminal residue" evidence="1">
    <location>
        <position position="65"/>
    </location>
</feature>
<accession>A0AAE4QRF7</accession>